<comment type="catalytic activity">
    <reaction evidence="4">
        <text>biotin + L-lysyl-[protein] + ATP = N(6)-biotinyl-L-lysyl-[protein] + AMP + diphosphate + H(+)</text>
        <dbReference type="Rhea" id="RHEA:11756"/>
        <dbReference type="Rhea" id="RHEA-COMP:9752"/>
        <dbReference type="Rhea" id="RHEA-COMP:10505"/>
        <dbReference type="ChEBI" id="CHEBI:15378"/>
        <dbReference type="ChEBI" id="CHEBI:29969"/>
        <dbReference type="ChEBI" id="CHEBI:30616"/>
        <dbReference type="ChEBI" id="CHEBI:33019"/>
        <dbReference type="ChEBI" id="CHEBI:57586"/>
        <dbReference type="ChEBI" id="CHEBI:83144"/>
        <dbReference type="ChEBI" id="CHEBI:456215"/>
        <dbReference type="EC" id="6.3.4.15"/>
    </reaction>
</comment>
<keyword evidence="2" id="KW-0092">Biotin</keyword>
<dbReference type="Gene3D" id="2.30.30.100">
    <property type="match status" value="1"/>
</dbReference>
<protein>
    <recommendedName>
        <fullName evidence="3">biotin--[biotin carboxyl-carrier protein] ligase</fullName>
        <ecNumber evidence="3">6.3.4.15</ecNumber>
    </recommendedName>
</protein>
<dbReference type="CDD" id="cd16442">
    <property type="entry name" value="BPL"/>
    <property type="match status" value="1"/>
</dbReference>
<evidence type="ECO:0000313" key="7">
    <source>
        <dbReference type="Proteomes" id="UP001247754"/>
    </source>
</evidence>
<dbReference type="GO" id="GO:0004077">
    <property type="term" value="F:biotin--[biotin carboxyl-carrier protein] ligase activity"/>
    <property type="evidence" value="ECO:0007669"/>
    <property type="project" value="UniProtKB-EC"/>
</dbReference>
<dbReference type="NCBIfam" id="TIGR00121">
    <property type="entry name" value="birA_ligase"/>
    <property type="match status" value="1"/>
</dbReference>
<evidence type="ECO:0000313" key="6">
    <source>
        <dbReference type="EMBL" id="MDR5651287.1"/>
    </source>
</evidence>
<dbReference type="Pfam" id="PF03099">
    <property type="entry name" value="BPL_LplA_LipB"/>
    <property type="match status" value="1"/>
</dbReference>
<sequence>MSADPWPEGIGRRLLAEVDSTNAEAARLAASGAGPCWILAGFQTGGRGRRGRPWVSPRGNFHATLLLHPEGPPDRVALLSFAVALALREALAGLTGLPQVFALKWPNDVLLNGGKMAGILLESVGQGRGVAHLAIGIGVNLIAAPDPGAVEPGALRPVSVLEETGLRIAPEALLDALAPALARWQARLETEGFAPLRAEWLAHAARLGEPIRARTGTAERQGIFEGIDAQGALILRTAAGVDTIPAAEVFF</sequence>
<evidence type="ECO:0000256" key="1">
    <source>
        <dbReference type="ARBA" id="ARBA00022598"/>
    </source>
</evidence>
<organism evidence="6 7">
    <name type="scientific">Ruixingdingia sedimenti</name>
    <dbReference type="NCBI Taxonomy" id="3073604"/>
    <lineage>
        <taxon>Bacteria</taxon>
        <taxon>Pseudomonadati</taxon>
        <taxon>Pseudomonadota</taxon>
        <taxon>Alphaproteobacteria</taxon>
        <taxon>Rhodobacterales</taxon>
        <taxon>Paracoccaceae</taxon>
        <taxon>Ruixingdingia</taxon>
    </lineage>
</organism>
<dbReference type="EC" id="6.3.4.15" evidence="3"/>
<dbReference type="InterPro" id="IPR004408">
    <property type="entry name" value="Biotin_CoA_COase_ligase"/>
</dbReference>
<evidence type="ECO:0000256" key="4">
    <source>
        <dbReference type="ARBA" id="ARBA00047846"/>
    </source>
</evidence>
<gene>
    <name evidence="6" type="ORF">RGD00_01595</name>
</gene>
<dbReference type="InterPro" id="IPR003142">
    <property type="entry name" value="BPL_C"/>
</dbReference>
<evidence type="ECO:0000256" key="2">
    <source>
        <dbReference type="ARBA" id="ARBA00023267"/>
    </source>
</evidence>
<dbReference type="PANTHER" id="PTHR12835">
    <property type="entry name" value="BIOTIN PROTEIN LIGASE"/>
    <property type="match status" value="1"/>
</dbReference>
<dbReference type="EMBL" id="JAVKPH010000001">
    <property type="protein sequence ID" value="MDR5651287.1"/>
    <property type="molecule type" value="Genomic_DNA"/>
</dbReference>
<comment type="caution">
    <text evidence="6">The sequence shown here is derived from an EMBL/GenBank/DDBJ whole genome shotgun (WGS) entry which is preliminary data.</text>
</comment>
<reference evidence="6 7" key="1">
    <citation type="submission" date="2023-09" db="EMBL/GenBank/DDBJ databases">
        <title>Xinfangfangia sedmenti sp. nov., isolated the sedment.</title>
        <authorList>
            <person name="Xu L."/>
        </authorList>
    </citation>
    <scope>NUCLEOTIDE SEQUENCE [LARGE SCALE GENOMIC DNA]</scope>
    <source>
        <strain evidence="6 7">LG-4</strain>
    </source>
</reference>
<evidence type="ECO:0000256" key="3">
    <source>
        <dbReference type="ARBA" id="ARBA00024227"/>
    </source>
</evidence>
<dbReference type="PROSITE" id="PS51733">
    <property type="entry name" value="BPL_LPL_CATALYTIC"/>
    <property type="match status" value="1"/>
</dbReference>
<dbReference type="Proteomes" id="UP001247754">
    <property type="component" value="Unassembled WGS sequence"/>
</dbReference>
<keyword evidence="1 6" id="KW-0436">Ligase</keyword>
<dbReference type="RefSeq" id="WP_310455383.1">
    <property type="nucleotide sequence ID" value="NZ_JAVKPH010000001.1"/>
</dbReference>
<accession>A0ABU1F489</accession>
<name>A0ABU1F489_9RHOB</name>
<dbReference type="Pfam" id="PF02237">
    <property type="entry name" value="BPL_C"/>
    <property type="match status" value="1"/>
</dbReference>
<dbReference type="InterPro" id="IPR004143">
    <property type="entry name" value="BPL_LPL_catalytic"/>
</dbReference>
<evidence type="ECO:0000259" key="5">
    <source>
        <dbReference type="PROSITE" id="PS51733"/>
    </source>
</evidence>
<feature type="domain" description="BPL/LPL catalytic" evidence="5">
    <location>
        <begin position="1"/>
        <end position="189"/>
    </location>
</feature>
<keyword evidence="7" id="KW-1185">Reference proteome</keyword>
<dbReference type="Gene3D" id="3.30.930.10">
    <property type="entry name" value="Bira Bifunctional Protein, Domain 2"/>
    <property type="match status" value="1"/>
</dbReference>
<dbReference type="InterPro" id="IPR045864">
    <property type="entry name" value="aa-tRNA-synth_II/BPL/LPL"/>
</dbReference>
<proteinExistence type="predicted"/>
<dbReference type="SUPFAM" id="SSF55681">
    <property type="entry name" value="Class II aaRS and biotin synthetases"/>
    <property type="match status" value="1"/>
</dbReference>
<dbReference type="PANTHER" id="PTHR12835:SF5">
    <property type="entry name" value="BIOTIN--PROTEIN LIGASE"/>
    <property type="match status" value="1"/>
</dbReference>